<dbReference type="KEGG" id="jcu:105630801"/>
<evidence type="ECO:0000256" key="1">
    <source>
        <dbReference type="ARBA" id="ARBA00004141"/>
    </source>
</evidence>
<feature type="transmembrane region" description="Helical" evidence="8">
    <location>
        <begin position="160"/>
        <end position="181"/>
    </location>
</feature>
<keyword evidence="11" id="KW-1185">Reference proteome</keyword>
<gene>
    <name evidence="10" type="ORF">JCGZ_15982</name>
</gene>
<keyword evidence="5 8" id="KW-1133">Transmembrane helix</keyword>
<evidence type="ECO:0000256" key="3">
    <source>
        <dbReference type="ARBA" id="ARBA00022692"/>
    </source>
</evidence>
<name>A0A067LAP0_JATCU</name>
<keyword evidence="6 8" id="KW-0472">Membrane</keyword>
<feature type="transmembrane region" description="Helical" evidence="8">
    <location>
        <begin position="271"/>
        <end position="294"/>
    </location>
</feature>
<dbReference type="GO" id="GO:0015179">
    <property type="term" value="F:L-amino acid transmembrane transporter activity"/>
    <property type="evidence" value="ECO:0007669"/>
    <property type="project" value="TreeGrafter"/>
</dbReference>
<evidence type="ECO:0000256" key="2">
    <source>
        <dbReference type="ARBA" id="ARBA00022448"/>
    </source>
</evidence>
<feature type="domain" description="Amino acid transporter transmembrane" evidence="9">
    <location>
        <begin position="37"/>
        <end position="429"/>
    </location>
</feature>
<feature type="region of interest" description="Disordered" evidence="7">
    <location>
        <begin position="1"/>
        <end position="25"/>
    </location>
</feature>
<dbReference type="PANTHER" id="PTHR22950:SF686">
    <property type="entry name" value="AMINO ACID TRANSPORTER AVT6A-LIKE"/>
    <property type="match status" value="1"/>
</dbReference>
<comment type="subcellular location">
    <subcellularLocation>
        <location evidence="1">Membrane</location>
        <topology evidence="1">Multi-pass membrane protein</topology>
    </subcellularLocation>
</comment>
<feature type="transmembrane region" description="Helical" evidence="8">
    <location>
        <begin position="425"/>
        <end position="447"/>
    </location>
</feature>
<dbReference type="InterPro" id="IPR013057">
    <property type="entry name" value="AA_transpt_TM"/>
</dbReference>
<organism evidence="10 11">
    <name type="scientific">Jatropha curcas</name>
    <name type="common">Barbados nut</name>
    <dbReference type="NCBI Taxonomy" id="180498"/>
    <lineage>
        <taxon>Eukaryota</taxon>
        <taxon>Viridiplantae</taxon>
        <taxon>Streptophyta</taxon>
        <taxon>Embryophyta</taxon>
        <taxon>Tracheophyta</taxon>
        <taxon>Spermatophyta</taxon>
        <taxon>Magnoliopsida</taxon>
        <taxon>eudicotyledons</taxon>
        <taxon>Gunneridae</taxon>
        <taxon>Pentapetalae</taxon>
        <taxon>rosids</taxon>
        <taxon>fabids</taxon>
        <taxon>Malpighiales</taxon>
        <taxon>Euphorbiaceae</taxon>
        <taxon>Crotonoideae</taxon>
        <taxon>Jatropheae</taxon>
        <taxon>Jatropha</taxon>
    </lineage>
</organism>
<sequence>MTVISSSEPKYRRSPRTPLLPQKHDDHEPLEVGFDGASFSGAVFNLSTTIVGAGIMALPATVNQLGLIPGLTMIILGAMLTESSVDMIIRFGKASKSATYAGVVADAFSGPGRTLLQVCIVINNLGILIVYMIIIGDVLAGTLSDGVHHSGIMEEWFGQHWWTSRSFLLLLTTLFVFTPLISFKRVDSLRYTSALSVGLAIVFVAITAGVAIVKLIEGGVKMPRLIPELIDQASFWKLFTTVPILVTAYICHHNVHPIENELKDPTQMKSIVRTSLTLCSSVYIATSFFGILLFGDETLDDVLANFDGDLGIPFSSLLDDVVRMSYGVHLMLVFPIVFFSLRLNLDGLLFPYAIPIVYDNRRFISITAVLMGFIFVGANFVPNIWDAFQFTGATAAISVGFIFPAAIALRDTHGIATKNDRLKSWVMILLAVSSSTAAICSDVYSIFNFDNKSLKLN</sequence>
<keyword evidence="3 8" id="KW-0812">Transmembrane</keyword>
<dbReference type="Proteomes" id="UP000027138">
    <property type="component" value="Unassembled WGS sequence"/>
</dbReference>
<feature type="transmembrane region" description="Helical" evidence="8">
    <location>
        <begin position="363"/>
        <end position="381"/>
    </location>
</feature>
<keyword evidence="4" id="KW-0029">Amino-acid transport</keyword>
<feature type="transmembrane region" description="Helical" evidence="8">
    <location>
        <begin position="324"/>
        <end position="343"/>
    </location>
</feature>
<dbReference type="STRING" id="180498.A0A067LAP0"/>
<evidence type="ECO:0000256" key="8">
    <source>
        <dbReference type="SAM" id="Phobius"/>
    </source>
</evidence>
<dbReference type="GO" id="GO:0031090">
    <property type="term" value="C:organelle membrane"/>
    <property type="evidence" value="ECO:0007669"/>
    <property type="project" value="UniProtKB-ARBA"/>
</dbReference>
<evidence type="ECO:0000256" key="7">
    <source>
        <dbReference type="SAM" id="MobiDB-lite"/>
    </source>
</evidence>
<feature type="transmembrane region" description="Helical" evidence="8">
    <location>
        <begin position="193"/>
        <end position="213"/>
    </location>
</feature>
<dbReference type="Pfam" id="PF01490">
    <property type="entry name" value="Aa_trans"/>
    <property type="match status" value="1"/>
</dbReference>
<evidence type="ECO:0000313" key="10">
    <source>
        <dbReference type="EMBL" id="KDP41575.1"/>
    </source>
</evidence>
<protein>
    <recommendedName>
        <fullName evidence="9">Amino acid transporter transmembrane domain-containing protein</fullName>
    </recommendedName>
</protein>
<feature type="transmembrane region" description="Helical" evidence="8">
    <location>
        <begin position="233"/>
        <end position="251"/>
    </location>
</feature>
<feature type="transmembrane region" description="Helical" evidence="8">
    <location>
        <begin position="387"/>
        <end position="409"/>
    </location>
</feature>
<evidence type="ECO:0000313" key="11">
    <source>
        <dbReference type="Proteomes" id="UP000027138"/>
    </source>
</evidence>
<accession>A0A067LAP0</accession>
<evidence type="ECO:0000259" key="9">
    <source>
        <dbReference type="Pfam" id="PF01490"/>
    </source>
</evidence>
<feature type="transmembrane region" description="Helical" evidence="8">
    <location>
        <begin position="118"/>
        <end position="140"/>
    </location>
</feature>
<evidence type="ECO:0000256" key="6">
    <source>
        <dbReference type="ARBA" id="ARBA00023136"/>
    </source>
</evidence>
<dbReference type="PANTHER" id="PTHR22950">
    <property type="entry name" value="AMINO ACID TRANSPORTER"/>
    <property type="match status" value="1"/>
</dbReference>
<evidence type="ECO:0000256" key="4">
    <source>
        <dbReference type="ARBA" id="ARBA00022970"/>
    </source>
</evidence>
<keyword evidence="2" id="KW-0813">Transport</keyword>
<reference evidence="10 11" key="1">
    <citation type="journal article" date="2014" name="PLoS ONE">
        <title>Global Analysis of Gene Expression Profiles in Physic Nut (Jatropha curcas L.) Seedlings Exposed to Salt Stress.</title>
        <authorList>
            <person name="Zhang L."/>
            <person name="Zhang C."/>
            <person name="Wu P."/>
            <person name="Chen Y."/>
            <person name="Li M."/>
            <person name="Jiang H."/>
            <person name="Wu G."/>
        </authorList>
    </citation>
    <scope>NUCLEOTIDE SEQUENCE [LARGE SCALE GENOMIC DNA]</scope>
    <source>
        <strain evidence="11">cv. GZQX0401</strain>
        <tissue evidence="10">Young leaves</tissue>
    </source>
</reference>
<dbReference type="OrthoDB" id="28208at2759"/>
<proteinExistence type="predicted"/>
<dbReference type="AlphaFoldDB" id="A0A067LAP0"/>
<evidence type="ECO:0000256" key="5">
    <source>
        <dbReference type="ARBA" id="ARBA00022989"/>
    </source>
</evidence>
<dbReference type="EMBL" id="KK914318">
    <property type="protein sequence ID" value="KDP41575.1"/>
    <property type="molecule type" value="Genomic_DNA"/>
</dbReference>